<dbReference type="AlphaFoldDB" id="A0ABD1UPZ4"/>
<dbReference type="CDD" id="cd01650">
    <property type="entry name" value="RT_nLTR_like"/>
    <property type="match status" value="1"/>
</dbReference>
<dbReference type="PROSITE" id="PS50878">
    <property type="entry name" value="RT_POL"/>
    <property type="match status" value="1"/>
</dbReference>
<dbReference type="PANTHER" id="PTHR31635">
    <property type="entry name" value="REVERSE TRANSCRIPTASE DOMAIN-CONTAINING PROTEIN-RELATED"/>
    <property type="match status" value="1"/>
</dbReference>
<proteinExistence type="predicted"/>
<feature type="domain" description="Reverse transcriptase" evidence="1">
    <location>
        <begin position="809"/>
        <end position="986"/>
    </location>
</feature>
<dbReference type="InterPro" id="IPR005135">
    <property type="entry name" value="Endo/exonuclease/phosphatase"/>
</dbReference>
<evidence type="ECO:0000259" key="1">
    <source>
        <dbReference type="PROSITE" id="PS50878"/>
    </source>
</evidence>
<accession>A0ABD1UPZ4</accession>
<keyword evidence="3" id="KW-1185">Reference proteome</keyword>
<reference evidence="3" key="1">
    <citation type="submission" date="2024-07" db="EMBL/GenBank/DDBJ databases">
        <title>Two chromosome-level genome assemblies of Korean endemic species Abeliophyllum distichum and Forsythia ovata (Oleaceae).</title>
        <authorList>
            <person name="Jang H."/>
        </authorList>
    </citation>
    <scope>NUCLEOTIDE SEQUENCE [LARGE SCALE GENOMIC DNA]</scope>
</reference>
<dbReference type="Pfam" id="PF00078">
    <property type="entry name" value="RVT_1"/>
    <property type="match status" value="1"/>
</dbReference>
<protein>
    <recommendedName>
        <fullName evidence="1">Reverse transcriptase domain-containing protein</fullName>
    </recommendedName>
</protein>
<dbReference type="Pfam" id="PF03372">
    <property type="entry name" value="Exo_endo_phos"/>
    <property type="match status" value="1"/>
</dbReference>
<dbReference type="InterPro" id="IPR036691">
    <property type="entry name" value="Endo/exonu/phosph_ase_sf"/>
</dbReference>
<dbReference type="PANTHER" id="PTHR31635:SF196">
    <property type="entry name" value="REVERSE TRANSCRIPTASE DOMAIN-CONTAINING PROTEIN-RELATED"/>
    <property type="match status" value="1"/>
</dbReference>
<sequence>MRILKYSFDFDPHKESSIVPVWIALPKLPLVFYDKAILFSIASVLGTPLKLDECTAKKSRTNLARICVDMDINGPRLDRIRIGNEEFAIWQNIYYENLPLYCSFCKHLGHEVEKCFWKKTTGSKQKTNIEGEGVKTTNDKKKGKAVWVEKQSGEVEQGEIGECSKGNNEAEEENRKQELKTQMLVGKGEDVNLATNDELGKGSEGVEGPQLSIREVDQEENNTGYFDCLKEKEEENSDLNLINQDFQLPEENKVGDILVDQVYVDMGLWNTMEKNDQEAAGLDKALSDSETIKGQVRRKNDEKQPSQITQHSKIKLLATRSPIHLRQKHQKKHQCSFMMDNLLFWNLRGINSSIKRLKKVVHINNVSMLILAEPIVDKGKIQEYKCKLGYDYCHSNRNGKLWVFWNSHLDCQVIEDQEQFISFQTKWREVETIITAVYAKCSVKLRRDLWTDLAKFADKMDKPWLIGGDFNAILNREEREGGNSPDRRSMEDFSNMIMACGVEDVNCRSQFTWSNGRMWEKLDRILVNYQWNSAFEDFKAEVLNRDTSDHCPILIHCSPPSIKPKSSFRFQSIWCHHEGLLEIVKQNWDTPLTPYSKGLFGFFYKIKRLKNTLKRWNDEVFGNIFEEIKKAEKEALAKERTYDSVKSPETREEMHRAYANLNNLLSQEEAFWRQKSGIKWLREGDRNSKYFHAVVKKKRSKNKITQIRNTEGRLITDVEEIQNSAVNYFQNILSREPTEDCSELLEAIPNIITVEENRNLNTAPTIEELKDTVFSLDKDSAAGPDGLSALFYQFCWEVIQKDLHEAVVDFFDGKIIPIGVAVTSIVLLPKKLNAEEWKDFRPISLCNVLNKIMTKILASRLNKLLPKIISPSQSGFTPGRDIGDNILLAQELIYQLDRKTRGGNVVLKLDMAKAYDRVDWSFLMKVLERFGFNHDWIDKIERCISNCGFSIIFNGELKGFFKSSRGLRQGDPISPSLFIILAECFF</sequence>
<evidence type="ECO:0000313" key="2">
    <source>
        <dbReference type="EMBL" id="KAL2527111.1"/>
    </source>
</evidence>
<dbReference type="InterPro" id="IPR043502">
    <property type="entry name" value="DNA/RNA_pol_sf"/>
</dbReference>
<dbReference type="SUPFAM" id="SSF56219">
    <property type="entry name" value="DNase I-like"/>
    <property type="match status" value="1"/>
</dbReference>
<evidence type="ECO:0000313" key="3">
    <source>
        <dbReference type="Proteomes" id="UP001604336"/>
    </source>
</evidence>
<gene>
    <name evidence="2" type="ORF">Adt_12165</name>
</gene>
<comment type="caution">
    <text evidence="2">The sequence shown here is derived from an EMBL/GenBank/DDBJ whole genome shotgun (WGS) entry which is preliminary data.</text>
</comment>
<dbReference type="Gene3D" id="3.60.10.10">
    <property type="entry name" value="Endonuclease/exonuclease/phosphatase"/>
    <property type="match status" value="1"/>
</dbReference>
<dbReference type="SUPFAM" id="SSF56672">
    <property type="entry name" value="DNA/RNA polymerases"/>
    <property type="match status" value="1"/>
</dbReference>
<organism evidence="2 3">
    <name type="scientific">Abeliophyllum distichum</name>
    <dbReference type="NCBI Taxonomy" id="126358"/>
    <lineage>
        <taxon>Eukaryota</taxon>
        <taxon>Viridiplantae</taxon>
        <taxon>Streptophyta</taxon>
        <taxon>Embryophyta</taxon>
        <taxon>Tracheophyta</taxon>
        <taxon>Spermatophyta</taxon>
        <taxon>Magnoliopsida</taxon>
        <taxon>eudicotyledons</taxon>
        <taxon>Gunneridae</taxon>
        <taxon>Pentapetalae</taxon>
        <taxon>asterids</taxon>
        <taxon>lamiids</taxon>
        <taxon>Lamiales</taxon>
        <taxon>Oleaceae</taxon>
        <taxon>Forsythieae</taxon>
        <taxon>Abeliophyllum</taxon>
    </lineage>
</organism>
<dbReference type="Proteomes" id="UP001604336">
    <property type="component" value="Unassembled WGS sequence"/>
</dbReference>
<name>A0ABD1UPZ4_9LAMI</name>
<dbReference type="EMBL" id="JBFOLK010000003">
    <property type="protein sequence ID" value="KAL2527111.1"/>
    <property type="molecule type" value="Genomic_DNA"/>
</dbReference>
<dbReference type="InterPro" id="IPR000477">
    <property type="entry name" value="RT_dom"/>
</dbReference>